<dbReference type="SMART" id="SM00450">
    <property type="entry name" value="RHOD"/>
    <property type="match status" value="2"/>
</dbReference>
<dbReference type="EC" id="2.8.1.1" evidence="4"/>
<dbReference type="SUPFAM" id="SSF52821">
    <property type="entry name" value="Rhodanese/Cell cycle control phosphatase"/>
    <property type="match status" value="2"/>
</dbReference>
<evidence type="ECO:0000313" key="4">
    <source>
        <dbReference type="EMBL" id="CAA9573543.1"/>
    </source>
</evidence>
<evidence type="ECO:0000256" key="1">
    <source>
        <dbReference type="ARBA" id="ARBA00022737"/>
    </source>
</evidence>
<dbReference type="AlphaFoldDB" id="A0A6J4VEW4"/>
<feature type="domain" description="Rhodanese" evidence="3">
    <location>
        <begin position="192"/>
        <end position="298"/>
    </location>
</feature>
<reference evidence="4" key="1">
    <citation type="submission" date="2020-02" db="EMBL/GenBank/DDBJ databases">
        <authorList>
            <person name="Meier V. D."/>
        </authorList>
    </citation>
    <scope>NUCLEOTIDE SEQUENCE</scope>
    <source>
        <strain evidence="4">AVDCRST_MAG59</strain>
    </source>
</reference>
<dbReference type="EMBL" id="CADCWF010000276">
    <property type="protein sequence ID" value="CAA9573543.1"/>
    <property type="molecule type" value="Genomic_DNA"/>
</dbReference>
<dbReference type="PROSITE" id="PS50206">
    <property type="entry name" value="RHODANESE_3"/>
    <property type="match status" value="2"/>
</dbReference>
<dbReference type="CDD" id="cd01449">
    <property type="entry name" value="TST_Repeat_2"/>
    <property type="match status" value="1"/>
</dbReference>
<dbReference type="PANTHER" id="PTHR43855:SF1">
    <property type="entry name" value="THIOSULFATE SULFURTRANSFERASE"/>
    <property type="match status" value="1"/>
</dbReference>
<name>A0A6J4VEW4_9BACT</name>
<dbReference type="PANTHER" id="PTHR43855">
    <property type="entry name" value="THIOSULFATE SULFURTRANSFERASE"/>
    <property type="match status" value="1"/>
</dbReference>
<feature type="chain" id="PRO_5026731975" evidence="2">
    <location>
        <begin position="19"/>
        <end position="303"/>
    </location>
</feature>
<dbReference type="Pfam" id="PF00581">
    <property type="entry name" value="Rhodanese"/>
    <property type="match status" value="2"/>
</dbReference>
<keyword evidence="1" id="KW-0677">Repeat</keyword>
<dbReference type="InterPro" id="IPR036873">
    <property type="entry name" value="Rhodanese-like_dom_sf"/>
</dbReference>
<protein>
    <submittedName>
        <fullName evidence="4">Thiosulfate sulfurtransferase, rhodanese</fullName>
        <ecNumber evidence="4">2.8.1.1</ecNumber>
    </submittedName>
</protein>
<dbReference type="CDD" id="cd01448">
    <property type="entry name" value="TST_Repeat_1"/>
    <property type="match status" value="1"/>
</dbReference>
<proteinExistence type="predicted"/>
<keyword evidence="4" id="KW-0808">Transferase</keyword>
<dbReference type="GO" id="GO:0004792">
    <property type="term" value="F:thiosulfate-cyanide sulfurtransferase activity"/>
    <property type="evidence" value="ECO:0007669"/>
    <property type="project" value="UniProtKB-EC"/>
</dbReference>
<dbReference type="InterPro" id="IPR001763">
    <property type="entry name" value="Rhodanese-like_dom"/>
</dbReference>
<evidence type="ECO:0000259" key="3">
    <source>
        <dbReference type="PROSITE" id="PS50206"/>
    </source>
</evidence>
<dbReference type="InterPro" id="IPR051126">
    <property type="entry name" value="Thiosulfate_sulfurtransferase"/>
</dbReference>
<feature type="signal peptide" evidence="2">
    <location>
        <begin position="1"/>
        <end position="18"/>
    </location>
</feature>
<dbReference type="PROSITE" id="PS00380">
    <property type="entry name" value="RHODANESE_1"/>
    <property type="match status" value="2"/>
</dbReference>
<feature type="domain" description="Rhodanese" evidence="3">
    <location>
        <begin position="53"/>
        <end position="160"/>
    </location>
</feature>
<dbReference type="InterPro" id="IPR001307">
    <property type="entry name" value="Thiosulphate_STrfase_CS"/>
</dbReference>
<sequence>MRSRLRLLFLGLAMAVMAGLHGGTPGHAQDSAGEGYAHPEWFAEADWLRQNLAADDVAIVALTPAEEFVAGHIPGAAQIDWKALEVVETSDASVANWRADVEATLSELGIERDDTVVVYDGGTFIAARLWWILHQLGHDDVRVLNGGLAAWVAEGGDVEAGESTVEPSAVPYVGEPNAESLVQITEAEAALDRADTVFVDARRFEDEYAVGHIPGAVNVPFMANAEADGPKLWKPAAELRAMYEEAGITPDRPVIAYCATGVRSSVTYFALRQLGYEDVAVFTGSFVEWSSDPARPVTTGEAP</sequence>
<evidence type="ECO:0000256" key="2">
    <source>
        <dbReference type="SAM" id="SignalP"/>
    </source>
</evidence>
<organism evidence="4">
    <name type="scientific">uncultured Thermomicrobiales bacterium</name>
    <dbReference type="NCBI Taxonomy" id="1645740"/>
    <lineage>
        <taxon>Bacteria</taxon>
        <taxon>Pseudomonadati</taxon>
        <taxon>Thermomicrobiota</taxon>
        <taxon>Thermomicrobia</taxon>
        <taxon>Thermomicrobiales</taxon>
        <taxon>environmental samples</taxon>
    </lineage>
</organism>
<keyword evidence="2" id="KW-0732">Signal</keyword>
<dbReference type="Gene3D" id="3.40.250.10">
    <property type="entry name" value="Rhodanese-like domain"/>
    <property type="match status" value="2"/>
</dbReference>
<gene>
    <name evidence="4" type="ORF">AVDCRST_MAG59-3836</name>
</gene>
<accession>A0A6J4VEW4</accession>